<dbReference type="PROSITE" id="PS51485">
    <property type="entry name" value="PHYTOCYANIN"/>
    <property type="match status" value="1"/>
</dbReference>
<keyword evidence="1" id="KW-0479">Metal-binding</keyword>
<evidence type="ECO:0000259" key="6">
    <source>
        <dbReference type="PROSITE" id="PS51485"/>
    </source>
</evidence>
<evidence type="ECO:0000256" key="2">
    <source>
        <dbReference type="ARBA" id="ARBA00023008"/>
    </source>
</evidence>
<dbReference type="Pfam" id="PF02298">
    <property type="entry name" value="Cu_bind_like"/>
    <property type="match status" value="1"/>
</dbReference>
<protein>
    <recommendedName>
        <fullName evidence="4">Plantacyanin</fullName>
    </recommendedName>
</protein>
<feature type="signal peptide" evidence="5">
    <location>
        <begin position="1"/>
        <end position="30"/>
    </location>
</feature>
<evidence type="ECO:0000256" key="3">
    <source>
        <dbReference type="ARBA" id="ARBA00023157"/>
    </source>
</evidence>
<dbReference type="EMBL" id="JAMYWD010000007">
    <property type="protein sequence ID" value="KAJ4964640.1"/>
    <property type="molecule type" value="Genomic_DNA"/>
</dbReference>
<keyword evidence="5" id="KW-0732">Signal</keyword>
<dbReference type="FunFam" id="2.60.40.420:FF:000013">
    <property type="entry name" value="basic blue protein-like"/>
    <property type="match status" value="1"/>
</dbReference>
<dbReference type="InterPro" id="IPR039391">
    <property type="entry name" value="Phytocyanin-like"/>
</dbReference>
<keyword evidence="2" id="KW-0186">Copper</keyword>
<keyword evidence="8" id="KW-1185">Reference proteome</keyword>
<dbReference type="SUPFAM" id="SSF49503">
    <property type="entry name" value="Cupredoxins"/>
    <property type="match status" value="1"/>
</dbReference>
<proteinExistence type="predicted"/>
<name>A0A9Q0K6U2_9MAGN</name>
<evidence type="ECO:0000313" key="7">
    <source>
        <dbReference type="EMBL" id="KAJ4964640.1"/>
    </source>
</evidence>
<dbReference type="Proteomes" id="UP001141806">
    <property type="component" value="Unassembled WGS sequence"/>
</dbReference>
<evidence type="ECO:0000256" key="4">
    <source>
        <dbReference type="ARBA" id="ARBA00082491"/>
    </source>
</evidence>
<accession>A0A9Q0K6U2</accession>
<comment type="caution">
    <text evidence="7">The sequence shown here is derived from an EMBL/GenBank/DDBJ whole genome shotgun (WGS) entry which is preliminary data.</text>
</comment>
<dbReference type="PANTHER" id="PTHR33021:SF424">
    <property type="entry name" value="BASIC BLUE PROTEIN"/>
    <property type="match status" value="1"/>
</dbReference>
<evidence type="ECO:0000256" key="5">
    <source>
        <dbReference type="SAM" id="SignalP"/>
    </source>
</evidence>
<dbReference type="GO" id="GO:0046872">
    <property type="term" value="F:metal ion binding"/>
    <property type="evidence" value="ECO:0007669"/>
    <property type="project" value="UniProtKB-KW"/>
</dbReference>
<evidence type="ECO:0000256" key="1">
    <source>
        <dbReference type="ARBA" id="ARBA00022723"/>
    </source>
</evidence>
<dbReference type="InterPro" id="IPR008972">
    <property type="entry name" value="Cupredoxin"/>
</dbReference>
<feature type="chain" id="PRO_5040120077" description="Plantacyanin" evidence="5">
    <location>
        <begin position="31"/>
        <end position="130"/>
    </location>
</feature>
<dbReference type="AlphaFoldDB" id="A0A9Q0K6U2"/>
<keyword evidence="3" id="KW-1015">Disulfide bond</keyword>
<feature type="domain" description="Phytocyanin" evidence="6">
    <location>
        <begin position="33"/>
        <end position="130"/>
    </location>
</feature>
<dbReference type="GO" id="GO:0005886">
    <property type="term" value="C:plasma membrane"/>
    <property type="evidence" value="ECO:0007669"/>
    <property type="project" value="TreeGrafter"/>
</dbReference>
<dbReference type="Gene3D" id="2.60.40.420">
    <property type="entry name" value="Cupredoxins - blue copper proteins"/>
    <property type="match status" value="1"/>
</dbReference>
<evidence type="ECO:0000313" key="8">
    <source>
        <dbReference type="Proteomes" id="UP001141806"/>
    </source>
</evidence>
<reference evidence="7" key="1">
    <citation type="journal article" date="2023" name="Plant J.">
        <title>The genome of the king protea, Protea cynaroides.</title>
        <authorList>
            <person name="Chang J."/>
            <person name="Duong T.A."/>
            <person name="Schoeman C."/>
            <person name="Ma X."/>
            <person name="Roodt D."/>
            <person name="Barker N."/>
            <person name="Li Z."/>
            <person name="Van de Peer Y."/>
            <person name="Mizrachi E."/>
        </authorList>
    </citation>
    <scope>NUCLEOTIDE SEQUENCE</scope>
    <source>
        <tissue evidence="7">Young leaves</tissue>
    </source>
</reference>
<dbReference type="PANTHER" id="PTHR33021">
    <property type="entry name" value="BLUE COPPER PROTEIN"/>
    <property type="match status" value="1"/>
</dbReference>
<organism evidence="7 8">
    <name type="scientific">Protea cynaroides</name>
    <dbReference type="NCBI Taxonomy" id="273540"/>
    <lineage>
        <taxon>Eukaryota</taxon>
        <taxon>Viridiplantae</taxon>
        <taxon>Streptophyta</taxon>
        <taxon>Embryophyta</taxon>
        <taxon>Tracheophyta</taxon>
        <taxon>Spermatophyta</taxon>
        <taxon>Magnoliopsida</taxon>
        <taxon>Proteales</taxon>
        <taxon>Proteaceae</taxon>
        <taxon>Protea</taxon>
    </lineage>
</organism>
<dbReference type="InterPro" id="IPR003245">
    <property type="entry name" value="Phytocyanin_dom"/>
</dbReference>
<sequence length="130" mass="14737">MAQGRGSAARTMIVGITLLGLMLHCEIVNAANHNHTVGDSDGWTFYMKNWPLGKKFRTNDTLIFSYNHYMHDVAVVDKNGYYNCQTTPTGAKVYTSGNDHIKLVKGHNYFICSYSEHCELFKMRMDVHAV</sequence>
<dbReference type="OrthoDB" id="2011645at2759"/>
<gene>
    <name evidence="7" type="ORF">NE237_016489</name>
</gene>
<dbReference type="GO" id="GO:0009055">
    <property type="term" value="F:electron transfer activity"/>
    <property type="evidence" value="ECO:0007669"/>
    <property type="project" value="InterPro"/>
</dbReference>